<accession>A0ABT5D5A6</accession>
<dbReference type="CDD" id="cd03809">
    <property type="entry name" value="GT4_MtfB-like"/>
    <property type="match status" value="1"/>
</dbReference>
<dbReference type="RefSeq" id="WP_272136036.1">
    <property type="nucleotide sequence ID" value="NZ_JAQNDM010000002.1"/>
</dbReference>
<comment type="caution">
    <text evidence="3">The sequence shown here is derived from an EMBL/GenBank/DDBJ whole genome shotgun (WGS) entry which is preliminary data.</text>
</comment>
<evidence type="ECO:0000256" key="1">
    <source>
        <dbReference type="ARBA" id="ARBA00022679"/>
    </source>
</evidence>
<evidence type="ECO:0000313" key="4">
    <source>
        <dbReference type="Proteomes" id="UP001221838"/>
    </source>
</evidence>
<keyword evidence="1" id="KW-0808">Transferase</keyword>
<name>A0ABT5D5A6_9BACT</name>
<keyword evidence="4" id="KW-1185">Reference proteome</keyword>
<dbReference type="EMBL" id="JAQNDM010000002">
    <property type="protein sequence ID" value="MDC0708313.1"/>
    <property type="molecule type" value="Genomic_DNA"/>
</dbReference>
<dbReference type="Pfam" id="PF00534">
    <property type="entry name" value="Glycos_transf_1"/>
    <property type="match status" value="1"/>
</dbReference>
<gene>
    <name evidence="3" type="ORF">POL68_07500</name>
</gene>
<dbReference type="PANTHER" id="PTHR46401:SF2">
    <property type="entry name" value="GLYCOSYLTRANSFERASE WBBK-RELATED"/>
    <property type="match status" value="1"/>
</dbReference>
<dbReference type="PANTHER" id="PTHR46401">
    <property type="entry name" value="GLYCOSYLTRANSFERASE WBBK-RELATED"/>
    <property type="match status" value="1"/>
</dbReference>
<protein>
    <submittedName>
        <fullName evidence="3">Glycosyltransferase family 1 protein</fullName>
    </submittedName>
</protein>
<dbReference type="InterPro" id="IPR001296">
    <property type="entry name" value="Glyco_trans_1"/>
</dbReference>
<feature type="domain" description="Glycosyl transferase family 1" evidence="2">
    <location>
        <begin position="429"/>
        <end position="585"/>
    </location>
</feature>
<dbReference type="Proteomes" id="UP001221838">
    <property type="component" value="Unassembled WGS sequence"/>
</dbReference>
<evidence type="ECO:0000313" key="3">
    <source>
        <dbReference type="EMBL" id="MDC0708313.1"/>
    </source>
</evidence>
<sequence length="632" mass="69830">MATHLELLFVSTQDAAADVERLRAVLTPRPEGLTRISFACPTPTLDRRLVEAVPQQSLPWEALHGTSAVQAVNRALLLGREDVLLLAHPLVALGGAVVELRAVLAENDRACALVPTPDYSGFDESERARWLEESRLPRAVCLPTPDLSVVLLSRAVLDMVGTLDETLGSLEEALSDWCLRAQRLGFITLRASRALFRPNGPLPSDLPDMSRLDARHPYFRGQREVSLADMRTGLAARTVASARGDLSVCLDIRYLPEDAINGTSVYAIELCRAMTQHTSARLSLYVGTEKQRKSLEPLGLPIYVNSGLPDHVQLLHRPAQVFSLPHLQMLLHAQVPYILSYQDLISYRAGSVWPGGEDQARYQLASYVAVRGAQGLIAISDHNRREVIREFHVPEEHVHTVHHGVDMAAFARQPTDDSAGVLQPLGLPRRFFLFIGSDYAHKNVKLLLAAYVNFRARWKGHGEMPGLVLVGHPSGTQDGVFPFLRQQPLPGVHFVGGVSHPVLRALYHQAIAYMYLSAYEGFGLPLLEAMAAETPILCSRFSSIPEVAGDAVLYADTMSDLAIAGQMIQLAEEPSLGRTLAAKGKARVAQFTWKQTALKTYEAYREVLRRPSLMSLTDRRFLKEFLSRPLLP</sequence>
<proteinExistence type="predicted"/>
<dbReference type="SUPFAM" id="SSF53756">
    <property type="entry name" value="UDP-Glycosyltransferase/glycogen phosphorylase"/>
    <property type="match status" value="1"/>
</dbReference>
<dbReference type="Gene3D" id="3.40.50.2000">
    <property type="entry name" value="Glycogen Phosphorylase B"/>
    <property type="match status" value="2"/>
</dbReference>
<evidence type="ECO:0000259" key="2">
    <source>
        <dbReference type="Pfam" id="PF00534"/>
    </source>
</evidence>
<organism evidence="3 4">
    <name type="scientific">Stigmatella ashevillensis</name>
    <dbReference type="NCBI Taxonomy" id="2995309"/>
    <lineage>
        <taxon>Bacteria</taxon>
        <taxon>Pseudomonadati</taxon>
        <taxon>Myxococcota</taxon>
        <taxon>Myxococcia</taxon>
        <taxon>Myxococcales</taxon>
        <taxon>Cystobacterineae</taxon>
        <taxon>Archangiaceae</taxon>
        <taxon>Stigmatella</taxon>
    </lineage>
</organism>
<reference evidence="3 4" key="1">
    <citation type="submission" date="2022-11" db="EMBL/GenBank/DDBJ databases">
        <title>Minimal conservation of predation-associated metabolite biosynthetic gene clusters underscores biosynthetic potential of Myxococcota including descriptions for ten novel species: Archangium lansinium sp. nov., Myxococcus landrumus sp. nov., Nannocystis bai.</title>
        <authorList>
            <person name="Ahearne A."/>
            <person name="Stevens C."/>
            <person name="Dowd S."/>
        </authorList>
    </citation>
    <scope>NUCLEOTIDE SEQUENCE [LARGE SCALE GENOMIC DNA]</scope>
    <source>
        <strain evidence="3 4">NCWAL01</strain>
    </source>
</reference>